<evidence type="ECO:0000313" key="1">
    <source>
        <dbReference type="EMBL" id="QQP38043.1"/>
    </source>
</evidence>
<dbReference type="Proteomes" id="UP000595437">
    <property type="component" value="Chromosome 13"/>
</dbReference>
<protein>
    <submittedName>
        <fullName evidence="1">Uncharacterized protein</fullName>
    </submittedName>
</protein>
<name>A0A7T8GUI2_CALRO</name>
<proteinExistence type="predicted"/>
<keyword evidence="2" id="KW-1185">Reference proteome</keyword>
<sequence length="56" mass="6164">MMIGSSARAATSASINCQFALTLLVSLFCIRDGRVDKMSHPVELICEDDLSIDVRY</sequence>
<reference evidence="2" key="1">
    <citation type="submission" date="2021-01" db="EMBL/GenBank/DDBJ databases">
        <title>Caligus Genome Assembly.</title>
        <authorList>
            <person name="Gallardo-Escarate C."/>
        </authorList>
    </citation>
    <scope>NUCLEOTIDE SEQUENCE [LARGE SCALE GENOMIC DNA]</scope>
</reference>
<gene>
    <name evidence="1" type="ORF">FKW44_018516</name>
</gene>
<dbReference type="EMBL" id="CP045902">
    <property type="protein sequence ID" value="QQP38043.1"/>
    <property type="molecule type" value="Genomic_DNA"/>
</dbReference>
<evidence type="ECO:0000313" key="2">
    <source>
        <dbReference type="Proteomes" id="UP000595437"/>
    </source>
</evidence>
<organism evidence="1 2">
    <name type="scientific">Caligus rogercresseyi</name>
    <name type="common">Sea louse</name>
    <dbReference type="NCBI Taxonomy" id="217165"/>
    <lineage>
        <taxon>Eukaryota</taxon>
        <taxon>Metazoa</taxon>
        <taxon>Ecdysozoa</taxon>
        <taxon>Arthropoda</taxon>
        <taxon>Crustacea</taxon>
        <taxon>Multicrustacea</taxon>
        <taxon>Hexanauplia</taxon>
        <taxon>Copepoda</taxon>
        <taxon>Siphonostomatoida</taxon>
        <taxon>Caligidae</taxon>
        <taxon>Caligus</taxon>
    </lineage>
</organism>
<accession>A0A7T8GUI2</accession>
<dbReference type="AlphaFoldDB" id="A0A7T8GUI2"/>